<dbReference type="EC" id="2.1.2.5" evidence="3"/>
<proteinExistence type="predicted"/>
<keyword evidence="6" id="KW-0369">Histidine metabolism</keyword>
<accession>A0A6B1DQR1</accession>
<dbReference type="EMBL" id="VXPY01000013">
    <property type="protein sequence ID" value="MYD89072.1"/>
    <property type="molecule type" value="Genomic_DNA"/>
</dbReference>
<protein>
    <recommendedName>
        <fullName evidence="3">glutamate formimidoyltransferase</fullName>
        <ecNumber evidence="3">2.1.2.5</ecNumber>
    </recommendedName>
</protein>
<dbReference type="InterPro" id="IPR012886">
    <property type="entry name" value="Formiminotransferase_N"/>
</dbReference>
<organism evidence="10">
    <name type="scientific">Caldilineaceae bacterium SB0662_bin_9</name>
    <dbReference type="NCBI Taxonomy" id="2605258"/>
    <lineage>
        <taxon>Bacteria</taxon>
        <taxon>Bacillati</taxon>
        <taxon>Chloroflexota</taxon>
        <taxon>Caldilineae</taxon>
        <taxon>Caldilineales</taxon>
        <taxon>Caldilineaceae</taxon>
    </lineage>
</organism>
<gene>
    <name evidence="10" type="primary">ftcD</name>
    <name evidence="10" type="ORF">F4Y08_01865</name>
</gene>
<dbReference type="GO" id="GO:0005737">
    <property type="term" value="C:cytoplasm"/>
    <property type="evidence" value="ECO:0007669"/>
    <property type="project" value="UniProtKB-SubCell"/>
</dbReference>
<dbReference type="GO" id="GO:0019557">
    <property type="term" value="P:L-histidine catabolic process to glutamate and formate"/>
    <property type="evidence" value="ECO:0007669"/>
    <property type="project" value="UniProtKB-UniPathway"/>
</dbReference>
<dbReference type="AlphaFoldDB" id="A0A6B1DQR1"/>
<feature type="domain" description="Formiminotransferase C-terminal subdomain" evidence="8">
    <location>
        <begin position="185"/>
        <end position="296"/>
    </location>
</feature>
<evidence type="ECO:0000259" key="8">
    <source>
        <dbReference type="SMART" id="SM01221"/>
    </source>
</evidence>
<dbReference type="InterPro" id="IPR013802">
    <property type="entry name" value="Formiminotransferase_C"/>
</dbReference>
<feature type="domain" description="Formiminotransferase N-terminal subdomain" evidence="9">
    <location>
        <begin position="8"/>
        <end position="184"/>
    </location>
</feature>
<evidence type="ECO:0000256" key="2">
    <source>
        <dbReference type="ARBA" id="ARBA00005082"/>
    </source>
</evidence>
<dbReference type="SMART" id="SM01222">
    <property type="entry name" value="FTCD_N"/>
    <property type="match status" value="1"/>
</dbReference>
<dbReference type="GO" id="GO:0030409">
    <property type="term" value="F:glutamate formimidoyltransferase activity"/>
    <property type="evidence" value="ECO:0007669"/>
    <property type="project" value="UniProtKB-EC"/>
</dbReference>
<dbReference type="InterPro" id="IPR022384">
    <property type="entry name" value="FormiminoTrfase_cat_dom_sf"/>
</dbReference>
<evidence type="ECO:0000256" key="1">
    <source>
        <dbReference type="ARBA" id="ARBA00004496"/>
    </source>
</evidence>
<dbReference type="InterPro" id="IPR037070">
    <property type="entry name" value="Formiminotransferase_C_sf"/>
</dbReference>
<comment type="caution">
    <text evidence="10">The sequence shown here is derived from an EMBL/GenBank/DDBJ whole genome shotgun (WGS) entry which is preliminary data.</text>
</comment>
<keyword evidence="5 10" id="KW-0808">Transferase</keyword>
<dbReference type="PANTHER" id="PTHR12234">
    <property type="entry name" value="FORMIMINOTRANSFERASE-CYCLODEAMINASE"/>
    <property type="match status" value="1"/>
</dbReference>
<keyword evidence="4" id="KW-0963">Cytoplasm</keyword>
<evidence type="ECO:0000256" key="3">
    <source>
        <dbReference type="ARBA" id="ARBA00012252"/>
    </source>
</evidence>
<dbReference type="InterPro" id="IPR004227">
    <property type="entry name" value="Formiminotransferase_cat"/>
</dbReference>
<keyword evidence="7" id="KW-0290">Folate-binding</keyword>
<dbReference type="InterPro" id="IPR037064">
    <property type="entry name" value="Formiminotransferase_N_sf"/>
</dbReference>
<dbReference type="SUPFAM" id="SSF55116">
    <property type="entry name" value="Formiminotransferase domain of formiminotransferase-cyclodeaminase"/>
    <property type="match status" value="2"/>
</dbReference>
<sequence length="310" mass="33774">MSGMPLSPLRECVPNFSAGRDRATVEMLCHTVSATGIALLDTHVDAHYNRCVLTFADRFEKLATAALGLVEVATCNIDMTKHSGAHPRLGATDVFPFVPLHSDDIQACIKDVRMLAQRIGEELGICVYLYGQSALRPDRHHLSNIRRGEFEAWHAGIGKDPRWEPDFGPSRPSPGGPVVLGTRPVLIAINFVLAEPDAALARRIARAVRGRSGLPAIQARGFSIGSQVHVSCNILDWRQTGPRRLFDRIDDLAMQAGNRVSHTEVVGLIPGAALAEGDAEAMRVVDWSDRSILENRIASVRSPTTTEHSV</sequence>
<dbReference type="Pfam" id="PF02971">
    <property type="entry name" value="FTCD"/>
    <property type="match status" value="1"/>
</dbReference>
<dbReference type="SMART" id="SM01221">
    <property type="entry name" value="FTCD"/>
    <property type="match status" value="1"/>
</dbReference>
<dbReference type="InterPro" id="IPR051623">
    <property type="entry name" value="FTCD"/>
</dbReference>
<dbReference type="GO" id="GO:0019556">
    <property type="term" value="P:L-histidine catabolic process to glutamate and formamide"/>
    <property type="evidence" value="ECO:0007669"/>
    <property type="project" value="UniProtKB-UniPathway"/>
</dbReference>
<name>A0A6B1DQR1_9CHLR</name>
<dbReference type="PANTHER" id="PTHR12234:SF1">
    <property type="entry name" value="FORMIMINOTRANSFERASE N-TERMINAL SUBDOMAIN-CONTAINING PROTEIN"/>
    <property type="match status" value="1"/>
</dbReference>
<evidence type="ECO:0000259" key="9">
    <source>
        <dbReference type="SMART" id="SM01222"/>
    </source>
</evidence>
<evidence type="ECO:0000313" key="10">
    <source>
        <dbReference type="EMBL" id="MYD89072.1"/>
    </source>
</evidence>
<evidence type="ECO:0000256" key="5">
    <source>
        <dbReference type="ARBA" id="ARBA00022679"/>
    </source>
</evidence>
<dbReference type="NCBIfam" id="TIGR02024">
    <property type="entry name" value="FtcD"/>
    <property type="match status" value="1"/>
</dbReference>
<evidence type="ECO:0000256" key="6">
    <source>
        <dbReference type="ARBA" id="ARBA00022808"/>
    </source>
</evidence>
<reference evidence="10" key="1">
    <citation type="submission" date="2019-09" db="EMBL/GenBank/DDBJ databases">
        <title>Characterisation of the sponge microbiome using genome-centric metagenomics.</title>
        <authorList>
            <person name="Engelberts J.P."/>
            <person name="Robbins S.J."/>
            <person name="De Goeij J.M."/>
            <person name="Aranda M."/>
            <person name="Bell S.C."/>
            <person name="Webster N.S."/>
        </authorList>
    </citation>
    <scope>NUCLEOTIDE SEQUENCE</scope>
    <source>
        <strain evidence="10">SB0662_bin_9</strain>
    </source>
</reference>
<comment type="subcellular location">
    <subcellularLocation>
        <location evidence="1">Cytoplasm</location>
    </subcellularLocation>
</comment>
<dbReference type="GO" id="GO:0005542">
    <property type="term" value="F:folic acid binding"/>
    <property type="evidence" value="ECO:0007669"/>
    <property type="project" value="UniProtKB-KW"/>
</dbReference>
<comment type="pathway">
    <text evidence="2">Amino-acid degradation; L-histidine degradation into L-glutamate; L-glutamate from N-formimidoyl-L-glutamate (transferase route): step 1/1.</text>
</comment>
<dbReference type="Gene3D" id="3.30.70.670">
    <property type="entry name" value="Formiminotransferase, C-terminal subdomain"/>
    <property type="match status" value="1"/>
</dbReference>
<evidence type="ECO:0000256" key="7">
    <source>
        <dbReference type="ARBA" id="ARBA00022954"/>
    </source>
</evidence>
<dbReference type="UniPathway" id="UPA00379">
    <property type="reaction ID" value="UER00555"/>
</dbReference>
<evidence type="ECO:0000256" key="4">
    <source>
        <dbReference type="ARBA" id="ARBA00022490"/>
    </source>
</evidence>
<dbReference type="Pfam" id="PF07837">
    <property type="entry name" value="FTCD_N"/>
    <property type="match status" value="1"/>
</dbReference>
<dbReference type="Gene3D" id="3.30.990.10">
    <property type="entry name" value="Formiminotransferase, N-terminal subdomain"/>
    <property type="match status" value="1"/>
</dbReference>